<evidence type="ECO:0000313" key="2">
    <source>
        <dbReference type="EMBL" id="BCD97754.1"/>
    </source>
</evidence>
<dbReference type="EMBL" id="AP023086">
    <property type="protein sequence ID" value="BCD97754.1"/>
    <property type="molecule type" value="Genomic_DNA"/>
</dbReference>
<gene>
    <name evidence="2" type="ORF">MARGE09_P1955</name>
</gene>
<dbReference type="RefSeq" id="WP_236987232.1">
    <property type="nucleotide sequence ID" value="NZ_AP023086.1"/>
</dbReference>
<evidence type="ECO:0000256" key="1">
    <source>
        <dbReference type="SAM" id="SignalP"/>
    </source>
</evidence>
<dbReference type="AlphaFoldDB" id="A0AAN1WHP2"/>
<name>A0AAN1WHP2_9GAMM</name>
<dbReference type="InterPro" id="IPR011090">
    <property type="entry name" value="Integr_conj_element_PFL4709"/>
</dbReference>
<keyword evidence="3" id="KW-1185">Reference proteome</keyword>
<dbReference type="Proteomes" id="UP001320119">
    <property type="component" value="Chromosome"/>
</dbReference>
<dbReference type="KEGG" id="marq:MARGE09_P1955"/>
<reference evidence="2 3" key="1">
    <citation type="journal article" date="2022" name="IScience">
        <title>An ultrasensitive nanofiber-based assay for enzymatic hydrolysis and deep-sea microbial degradation of cellulose.</title>
        <authorList>
            <person name="Tsudome M."/>
            <person name="Tachioka M."/>
            <person name="Miyazaki M."/>
            <person name="Uchimura K."/>
            <person name="Tsuda M."/>
            <person name="Takaki Y."/>
            <person name="Deguchi S."/>
        </authorList>
    </citation>
    <scope>NUCLEOTIDE SEQUENCE [LARGE SCALE GENOMIC DNA]</scope>
    <source>
        <strain evidence="2 3">GE09</strain>
    </source>
</reference>
<organism evidence="2 3">
    <name type="scientific">Marinagarivorans cellulosilyticus</name>
    <dbReference type="NCBI Taxonomy" id="2721545"/>
    <lineage>
        <taxon>Bacteria</taxon>
        <taxon>Pseudomonadati</taxon>
        <taxon>Pseudomonadota</taxon>
        <taxon>Gammaproteobacteria</taxon>
        <taxon>Cellvibrionales</taxon>
        <taxon>Cellvibrionaceae</taxon>
        <taxon>Marinagarivorans</taxon>
    </lineage>
</organism>
<protein>
    <recommendedName>
        <fullName evidence="4">TIGR03757 family integrating conjugative element protein</fullName>
    </recommendedName>
</protein>
<dbReference type="Pfam" id="PF07511">
    <property type="entry name" value="DUF1525"/>
    <property type="match status" value="1"/>
</dbReference>
<evidence type="ECO:0008006" key="4">
    <source>
        <dbReference type="Google" id="ProtNLM"/>
    </source>
</evidence>
<sequence>MKVFSAIMALLLTSRVATAEPMSVEIFADGEVLTPLITNMKIIAYDLDEITYMRQNAPTFKRGSVEASKDAAYEWLNSKDFQSYKQQVMRVRYPLMLVSKYQLSKIPAIVFDKGSYVIYGTTDIELALQEWSRFMENTK</sequence>
<proteinExistence type="predicted"/>
<evidence type="ECO:0000313" key="3">
    <source>
        <dbReference type="Proteomes" id="UP001320119"/>
    </source>
</evidence>
<keyword evidence="1" id="KW-0732">Signal</keyword>
<accession>A0AAN1WHP2</accession>
<feature type="chain" id="PRO_5042935131" description="TIGR03757 family integrating conjugative element protein" evidence="1">
    <location>
        <begin position="20"/>
        <end position="139"/>
    </location>
</feature>
<feature type="signal peptide" evidence="1">
    <location>
        <begin position="1"/>
        <end position="19"/>
    </location>
</feature>